<evidence type="ECO:0000313" key="5">
    <source>
        <dbReference type="Proteomes" id="UP000292052"/>
    </source>
</evidence>
<gene>
    <name evidence="4" type="ORF">BDFB_009560</name>
</gene>
<dbReference type="InterPro" id="IPR027806">
    <property type="entry name" value="HARBI1_dom"/>
</dbReference>
<feature type="domain" description="DDE Tnp4" evidence="3">
    <location>
        <begin position="1"/>
        <end position="71"/>
    </location>
</feature>
<keyword evidence="5" id="KW-1185">Reference proteome</keyword>
<dbReference type="GO" id="GO:0046872">
    <property type="term" value="F:metal ion binding"/>
    <property type="evidence" value="ECO:0007669"/>
    <property type="project" value="UniProtKB-KW"/>
</dbReference>
<evidence type="ECO:0000256" key="1">
    <source>
        <dbReference type="ARBA" id="ARBA00001968"/>
    </source>
</evidence>
<accession>A0A482W857</accession>
<dbReference type="AlphaFoldDB" id="A0A482W857"/>
<dbReference type="OrthoDB" id="6772612at2759"/>
<proteinExistence type="predicted"/>
<evidence type="ECO:0000313" key="4">
    <source>
        <dbReference type="EMBL" id="RZC40929.1"/>
    </source>
</evidence>
<comment type="caution">
    <text evidence="4">The sequence shown here is derived from an EMBL/GenBank/DDBJ whole genome shotgun (WGS) entry which is preliminary data.</text>
</comment>
<keyword evidence="2" id="KW-0479">Metal-binding</keyword>
<feature type="non-terminal residue" evidence="4">
    <location>
        <position position="1"/>
    </location>
</feature>
<reference evidence="4 5" key="1">
    <citation type="submission" date="2017-03" db="EMBL/GenBank/DDBJ databases">
        <title>Genome of the blue death feigning beetle - Asbolus verrucosus.</title>
        <authorList>
            <person name="Rider S.D."/>
        </authorList>
    </citation>
    <scope>NUCLEOTIDE SEQUENCE [LARGE SCALE GENOMIC DNA]</scope>
    <source>
        <strain evidence="4">Butters</strain>
        <tissue evidence="4">Head and leg muscle</tissue>
    </source>
</reference>
<protein>
    <submittedName>
        <fullName evidence="4">DDE Tnp 4 domain containing protein</fullName>
    </submittedName>
</protein>
<name>A0A482W857_ASBVE</name>
<evidence type="ECO:0000256" key="2">
    <source>
        <dbReference type="ARBA" id="ARBA00022723"/>
    </source>
</evidence>
<comment type="cofactor">
    <cofactor evidence="1">
        <name>a divalent metal cation</name>
        <dbReference type="ChEBI" id="CHEBI:60240"/>
    </cofactor>
</comment>
<sequence>PGSAHDSRIWRSITICQLLRESNANVVLLRDQGYGIEKYLMTPYRQPRTPPEFSYNRLFKTERVIIERCFR</sequence>
<dbReference type="Proteomes" id="UP000292052">
    <property type="component" value="Unassembled WGS sequence"/>
</dbReference>
<organism evidence="4 5">
    <name type="scientific">Asbolus verrucosus</name>
    <name type="common">Desert ironclad beetle</name>
    <dbReference type="NCBI Taxonomy" id="1661398"/>
    <lineage>
        <taxon>Eukaryota</taxon>
        <taxon>Metazoa</taxon>
        <taxon>Ecdysozoa</taxon>
        <taxon>Arthropoda</taxon>
        <taxon>Hexapoda</taxon>
        <taxon>Insecta</taxon>
        <taxon>Pterygota</taxon>
        <taxon>Neoptera</taxon>
        <taxon>Endopterygota</taxon>
        <taxon>Coleoptera</taxon>
        <taxon>Polyphaga</taxon>
        <taxon>Cucujiformia</taxon>
        <taxon>Tenebrionidae</taxon>
        <taxon>Pimeliinae</taxon>
        <taxon>Asbolus</taxon>
    </lineage>
</organism>
<dbReference type="STRING" id="1661398.A0A482W857"/>
<dbReference type="Pfam" id="PF13359">
    <property type="entry name" value="DDE_Tnp_4"/>
    <property type="match status" value="1"/>
</dbReference>
<dbReference type="EMBL" id="QDEB01021682">
    <property type="protein sequence ID" value="RZC40929.1"/>
    <property type="molecule type" value="Genomic_DNA"/>
</dbReference>
<evidence type="ECO:0000259" key="3">
    <source>
        <dbReference type="Pfam" id="PF13359"/>
    </source>
</evidence>